<dbReference type="AlphaFoldDB" id="A0A6J4HMK5"/>
<gene>
    <name evidence="1" type="ORF">AVDCRST_MAG76-1076</name>
</gene>
<name>A0A6J4HMK5_9ACTN</name>
<accession>A0A6J4HMK5</accession>
<proteinExistence type="predicted"/>
<organism evidence="1">
    <name type="scientific">uncultured Acidimicrobiales bacterium</name>
    <dbReference type="NCBI Taxonomy" id="310071"/>
    <lineage>
        <taxon>Bacteria</taxon>
        <taxon>Bacillati</taxon>
        <taxon>Actinomycetota</taxon>
        <taxon>Acidimicrobiia</taxon>
        <taxon>Acidimicrobiales</taxon>
        <taxon>environmental samples</taxon>
    </lineage>
</organism>
<dbReference type="EMBL" id="CADCSZ010000063">
    <property type="protein sequence ID" value="CAA9227982.1"/>
    <property type="molecule type" value="Genomic_DNA"/>
</dbReference>
<evidence type="ECO:0000313" key="1">
    <source>
        <dbReference type="EMBL" id="CAA9227982.1"/>
    </source>
</evidence>
<protein>
    <submittedName>
        <fullName evidence="1">Uncharacterized protein</fullName>
    </submittedName>
</protein>
<sequence>MRKIFWLLVLGGLGYGAYRYMNKDRQPGQP</sequence>
<reference evidence="1" key="1">
    <citation type="submission" date="2020-02" db="EMBL/GenBank/DDBJ databases">
        <authorList>
            <person name="Meier V. D."/>
        </authorList>
    </citation>
    <scope>NUCLEOTIDE SEQUENCE</scope>
    <source>
        <strain evidence="1">AVDCRST_MAG76</strain>
    </source>
</reference>